<keyword evidence="2" id="KW-0472">Membrane</keyword>
<gene>
    <name evidence="3" type="ORF">CBW46_017415</name>
</gene>
<dbReference type="OrthoDB" id="2906285at2"/>
<feature type="compositionally biased region" description="Basic and acidic residues" evidence="1">
    <location>
        <begin position="120"/>
        <end position="157"/>
    </location>
</feature>
<keyword evidence="2" id="KW-1133">Transmembrane helix</keyword>
<feature type="region of interest" description="Disordered" evidence="1">
    <location>
        <begin position="1"/>
        <end position="21"/>
    </location>
</feature>
<feature type="compositionally biased region" description="Basic and acidic residues" evidence="1">
    <location>
        <begin position="206"/>
        <end position="215"/>
    </location>
</feature>
<evidence type="ECO:0000313" key="4">
    <source>
        <dbReference type="Proteomes" id="UP000214746"/>
    </source>
</evidence>
<keyword evidence="2" id="KW-0812">Transmembrane</keyword>
<feature type="compositionally biased region" description="Acidic residues" evidence="1">
    <location>
        <begin position="231"/>
        <end position="242"/>
    </location>
</feature>
<feature type="compositionally biased region" description="Polar residues" evidence="1">
    <location>
        <begin position="99"/>
        <end position="116"/>
    </location>
</feature>
<protein>
    <submittedName>
        <fullName evidence="3">Uncharacterized protein</fullName>
    </submittedName>
</protein>
<dbReference type="Proteomes" id="UP000214746">
    <property type="component" value="Unassembled WGS sequence"/>
</dbReference>
<feature type="transmembrane region" description="Helical" evidence="2">
    <location>
        <begin position="20"/>
        <end position="43"/>
    </location>
</feature>
<dbReference type="AlphaFoldDB" id="A0A2W1NXZ1"/>
<dbReference type="RefSeq" id="WP_089201254.1">
    <property type="nucleotide sequence ID" value="NZ_NHRJ02000014.1"/>
</dbReference>
<comment type="caution">
    <text evidence="3">The sequence shown here is derived from an EMBL/GenBank/DDBJ whole genome shotgun (WGS) entry which is preliminary data.</text>
</comment>
<proteinExistence type="predicted"/>
<dbReference type="InterPro" id="IPR049646">
    <property type="entry name" value="GvpT/GvpP-like"/>
</dbReference>
<sequence length="242" mass="26160">MEKAQELQNQTEVTENNQGSMSSAVTLSIAGGLIGAAAGYLATSENRKKVMAKIGTRKLKSAGLGLGQSLKDKSVKTVESLKNSAGKVFNKKADVSLEGYSNEQEQSPGNETSLSVVNGDKPEKNNEREQSGEQKNDNVQKENRETNSVDARLDRLEAMIAQLIHEKNGENQKKHQGNELSRAPESEDNSQGEGEENEVDGEDSGEDHSNEKSSNDRSASQSIAAAKEKENSDEESDGSYLK</sequence>
<evidence type="ECO:0000313" key="3">
    <source>
        <dbReference type="EMBL" id="PZE19708.1"/>
    </source>
</evidence>
<reference evidence="3" key="1">
    <citation type="submission" date="2018-06" db="EMBL/GenBank/DDBJ databases">
        <title>Paenibacillus xerothermodurans sp. nov. an extremely dry heat resistant spore forming bacterium isolated from the soil of Cape Canaveral, Florida.</title>
        <authorList>
            <person name="Seuylemezian A."/>
            <person name="Kaur N."/>
            <person name="Patil P."/>
            <person name="Patil P."/>
            <person name="Mayilraj S."/>
            <person name="Vaishampayan P."/>
        </authorList>
    </citation>
    <scope>NUCLEOTIDE SEQUENCE [LARGE SCALE GENOMIC DNA]</scope>
    <source>
        <strain evidence="3">ATCC 27380</strain>
    </source>
</reference>
<feature type="compositionally biased region" description="Basic and acidic residues" evidence="1">
    <location>
        <begin position="164"/>
        <end position="185"/>
    </location>
</feature>
<feature type="region of interest" description="Disordered" evidence="1">
    <location>
        <begin position="91"/>
        <end position="242"/>
    </location>
</feature>
<keyword evidence="4" id="KW-1185">Reference proteome</keyword>
<name>A0A2W1NXZ1_PAEXE</name>
<evidence type="ECO:0000256" key="1">
    <source>
        <dbReference type="SAM" id="MobiDB-lite"/>
    </source>
</evidence>
<dbReference type="NCBIfam" id="NF041669">
    <property type="entry name" value="GvpT"/>
    <property type="match status" value="1"/>
</dbReference>
<organism evidence="3 4">
    <name type="scientific">Paenibacillus xerothermodurans</name>
    <dbReference type="NCBI Taxonomy" id="1977292"/>
    <lineage>
        <taxon>Bacteria</taxon>
        <taxon>Bacillati</taxon>
        <taxon>Bacillota</taxon>
        <taxon>Bacilli</taxon>
        <taxon>Bacillales</taxon>
        <taxon>Paenibacillaceae</taxon>
        <taxon>Paenibacillus</taxon>
    </lineage>
</organism>
<dbReference type="EMBL" id="NHRJ02000014">
    <property type="protein sequence ID" value="PZE19708.1"/>
    <property type="molecule type" value="Genomic_DNA"/>
</dbReference>
<feature type="compositionally biased region" description="Acidic residues" evidence="1">
    <location>
        <begin position="186"/>
        <end position="205"/>
    </location>
</feature>
<accession>A0A2W1NXZ1</accession>
<evidence type="ECO:0000256" key="2">
    <source>
        <dbReference type="SAM" id="Phobius"/>
    </source>
</evidence>